<dbReference type="PANTHER" id="PTHR42954:SF2">
    <property type="entry name" value="FE(2+) TRANSPORT PROTEIN A"/>
    <property type="match status" value="1"/>
</dbReference>
<evidence type="ECO:0000313" key="5">
    <source>
        <dbReference type="Proteomes" id="UP000184089"/>
    </source>
</evidence>
<dbReference type="InterPro" id="IPR008988">
    <property type="entry name" value="Transcriptional_repressor_C"/>
</dbReference>
<dbReference type="PANTHER" id="PTHR42954">
    <property type="entry name" value="FE(2+) TRANSPORT PROTEIN A"/>
    <property type="match status" value="1"/>
</dbReference>
<dbReference type="InterPro" id="IPR038157">
    <property type="entry name" value="FeoA_core_dom"/>
</dbReference>
<dbReference type="SMART" id="SM00899">
    <property type="entry name" value="FeoA"/>
    <property type="match status" value="1"/>
</dbReference>
<evidence type="ECO:0000313" key="4">
    <source>
        <dbReference type="EMBL" id="SHF80051.1"/>
    </source>
</evidence>
<dbReference type="GO" id="GO:0046914">
    <property type="term" value="F:transition metal ion binding"/>
    <property type="evidence" value="ECO:0007669"/>
    <property type="project" value="InterPro"/>
</dbReference>
<sequence length="92" mass="10248">MNSIQDIARLGALKEGQTARVKDILQEGTMRRRLQDIGIIEGTRIKCLQKSFWGDPVAYLIRGAVIALREEDSDQILVETVGLHRGTEGLKS</sequence>
<dbReference type="Gene3D" id="2.30.30.90">
    <property type="match status" value="1"/>
</dbReference>
<reference evidence="4" key="2">
    <citation type="submission" date="2016-11" db="EMBL/GenBank/DDBJ databases">
        <authorList>
            <person name="Varghese N."/>
            <person name="Submissions S."/>
        </authorList>
    </citation>
    <scope>NUCLEOTIDE SEQUENCE</scope>
    <source>
        <strain evidence="4">DSM 4029</strain>
    </source>
</reference>
<evidence type="ECO:0000313" key="3">
    <source>
        <dbReference type="EMBL" id="MZL69617.1"/>
    </source>
</evidence>
<feature type="domain" description="Ferrous iron transporter FeoA-like" evidence="2">
    <location>
        <begin position="8"/>
        <end position="80"/>
    </location>
</feature>
<dbReference type="Pfam" id="PF04023">
    <property type="entry name" value="FeoA"/>
    <property type="match status" value="1"/>
</dbReference>
<evidence type="ECO:0000313" key="6">
    <source>
        <dbReference type="Proteomes" id="UP000474718"/>
    </source>
</evidence>
<keyword evidence="6" id="KW-1185">Reference proteome</keyword>
<dbReference type="InterPro" id="IPR007167">
    <property type="entry name" value="Fe-transptr_FeoA-like"/>
</dbReference>
<evidence type="ECO:0000259" key="2">
    <source>
        <dbReference type="SMART" id="SM00899"/>
    </source>
</evidence>
<name>A0AAQ1RVC4_9FIRM</name>
<reference evidence="3 6" key="3">
    <citation type="journal article" date="2019" name="Nat. Med.">
        <title>A library of human gut bacterial isolates paired with longitudinal multiomics data enables mechanistic microbiome research.</title>
        <authorList>
            <person name="Poyet M."/>
            <person name="Groussin M."/>
            <person name="Gibbons S.M."/>
            <person name="Avila-Pacheco J."/>
            <person name="Jiang X."/>
            <person name="Kearney S.M."/>
            <person name="Perrotta A.R."/>
            <person name="Berdy B."/>
            <person name="Zhao S."/>
            <person name="Lieberman T.D."/>
            <person name="Swanson P.K."/>
            <person name="Smith M."/>
            <person name="Roesemann S."/>
            <person name="Alexander J.E."/>
            <person name="Rich S.A."/>
            <person name="Livny J."/>
            <person name="Vlamakis H."/>
            <person name="Clish C."/>
            <person name="Bullock K."/>
            <person name="Deik A."/>
            <person name="Scott J."/>
            <person name="Pierce K.A."/>
            <person name="Xavier R.J."/>
            <person name="Alm E.J."/>
        </authorList>
    </citation>
    <scope>NUCLEOTIDE SEQUENCE [LARGE SCALE GENOMIC DNA]</scope>
    <source>
        <strain evidence="3 6">BIOML-A2</strain>
    </source>
</reference>
<dbReference type="Proteomes" id="UP000474718">
    <property type="component" value="Unassembled WGS sequence"/>
</dbReference>
<protein>
    <submittedName>
        <fullName evidence="4">Ferrous iron transport protein A</fullName>
    </submittedName>
</protein>
<proteinExistence type="predicted"/>
<dbReference type="AlphaFoldDB" id="A0AAQ1RVC4"/>
<keyword evidence="1" id="KW-0408">Iron</keyword>
<accession>A0AAQ1RVC4</accession>
<gene>
    <name evidence="3" type="ORF">GT747_07595</name>
    <name evidence="4" type="ORF">SAMN05444424_0725</name>
</gene>
<dbReference type="SUPFAM" id="SSF50037">
    <property type="entry name" value="C-terminal domain of transcriptional repressors"/>
    <property type="match status" value="1"/>
</dbReference>
<dbReference type="RefSeq" id="WP_021659743.1">
    <property type="nucleotide sequence ID" value="NZ_FQVY01000001.1"/>
</dbReference>
<dbReference type="EMBL" id="WWVX01000004">
    <property type="protein sequence ID" value="MZL69617.1"/>
    <property type="molecule type" value="Genomic_DNA"/>
</dbReference>
<dbReference type="EMBL" id="FQVY01000001">
    <property type="protein sequence ID" value="SHF80051.1"/>
    <property type="molecule type" value="Genomic_DNA"/>
</dbReference>
<dbReference type="Proteomes" id="UP000184089">
    <property type="component" value="Unassembled WGS sequence"/>
</dbReference>
<dbReference type="InterPro" id="IPR052713">
    <property type="entry name" value="FeoA"/>
</dbReference>
<evidence type="ECO:0000256" key="1">
    <source>
        <dbReference type="ARBA" id="ARBA00023004"/>
    </source>
</evidence>
<comment type="caution">
    <text evidence="4">The sequence shown here is derived from an EMBL/GenBank/DDBJ whole genome shotgun (WGS) entry which is preliminary data.</text>
</comment>
<reference evidence="5" key="1">
    <citation type="submission" date="2016-11" db="EMBL/GenBank/DDBJ databases">
        <authorList>
            <person name="Jaros S."/>
            <person name="Januszkiewicz K."/>
            <person name="Wedrychowicz H."/>
        </authorList>
    </citation>
    <scope>NUCLEOTIDE SEQUENCE [LARGE SCALE GENOMIC DNA]</scope>
    <source>
        <strain evidence="5">DSM 4029</strain>
    </source>
</reference>
<organism evidence="4 5">
    <name type="scientific">Bittarella massiliensis</name>
    <name type="common">ex Durand et al. 2017</name>
    <dbReference type="NCBI Taxonomy" id="1720313"/>
    <lineage>
        <taxon>Bacteria</taxon>
        <taxon>Bacillati</taxon>
        <taxon>Bacillota</taxon>
        <taxon>Clostridia</taxon>
        <taxon>Eubacteriales</taxon>
        <taxon>Oscillospiraceae</taxon>
        <taxon>Bittarella (ex Durand et al. 2017)</taxon>
    </lineage>
</organism>